<accession>C7Q409</accession>
<dbReference type="EMBL" id="CP001700">
    <property type="protein sequence ID" value="ACU77767.1"/>
    <property type="molecule type" value="Genomic_DNA"/>
</dbReference>
<protein>
    <recommendedName>
        <fullName evidence="3">Aminoglycoside phosphotransferase</fullName>
    </recommendedName>
</protein>
<dbReference type="AlphaFoldDB" id="C7Q409"/>
<evidence type="ECO:0000313" key="2">
    <source>
        <dbReference type="Proteomes" id="UP000000851"/>
    </source>
</evidence>
<dbReference type="Proteomes" id="UP000000851">
    <property type="component" value="Chromosome"/>
</dbReference>
<name>C7Q409_CATAD</name>
<dbReference type="OrthoDB" id="3680308at2"/>
<dbReference type="eggNOG" id="COG0510">
    <property type="taxonomic scope" value="Bacteria"/>
</dbReference>
<sequence length="289" mass="31919">MTPTGTTEPQLPAAQRLDLRRVDIEHVVDRVESALTTRLHRAQAVAKRRSLGFRTDRDTWVRIECRGLERLDGQGWGLEAATVLAGVPIPAWHAGISWHDPDNQVMWRADETELIDQPPIGRSAAANTLPDSWWTEFDTAMDALADAPTTRLATPDLEPISIERVHAAIAKVFPDAQAPIEEWTTAHADLNWANMTGPELWILDWEDWGRAPRGLDAAHLWFGSLAVPGLAEKVLAHRRPDLESATGRTMRLFKCAELLAWADDSEPLFAPASRAAQAMLEAAVTGSTP</sequence>
<organism evidence="1 2">
    <name type="scientific">Catenulispora acidiphila (strain DSM 44928 / JCM 14897 / NBRC 102108 / NRRL B-24433 / ID139908)</name>
    <dbReference type="NCBI Taxonomy" id="479433"/>
    <lineage>
        <taxon>Bacteria</taxon>
        <taxon>Bacillati</taxon>
        <taxon>Actinomycetota</taxon>
        <taxon>Actinomycetes</taxon>
        <taxon>Catenulisporales</taxon>
        <taxon>Catenulisporaceae</taxon>
        <taxon>Catenulispora</taxon>
    </lineage>
</organism>
<dbReference type="HOGENOM" id="CLU_056001_0_0_11"/>
<evidence type="ECO:0000313" key="1">
    <source>
        <dbReference type="EMBL" id="ACU77767.1"/>
    </source>
</evidence>
<keyword evidence="2" id="KW-1185">Reference proteome</keyword>
<dbReference type="STRING" id="479433.Caci_8954"/>
<reference evidence="1 2" key="1">
    <citation type="journal article" date="2009" name="Stand. Genomic Sci.">
        <title>Complete genome sequence of Catenulispora acidiphila type strain (ID 139908).</title>
        <authorList>
            <person name="Copeland A."/>
            <person name="Lapidus A."/>
            <person name="Glavina Del Rio T."/>
            <person name="Nolan M."/>
            <person name="Lucas S."/>
            <person name="Chen F."/>
            <person name="Tice H."/>
            <person name="Cheng J.F."/>
            <person name="Bruce D."/>
            <person name="Goodwin L."/>
            <person name="Pitluck S."/>
            <person name="Mikhailova N."/>
            <person name="Pati A."/>
            <person name="Ivanova N."/>
            <person name="Mavromatis K."/>
            <person name="Chen A."/>
            <person name="Palaniappan K."/>
            <person name="Chain P."/>
            <person name="Land M."/>
            <person name="Hauser L."/>
            <person name="Chang Y.J."/>
            <person name="Jeffries C.D."/>
            <person name="Chertkov O."/>
            <person name="Brettin T."/>
            <person name="Detter J.C."/>
            <person name="Han C."/>
            <person name="Ali Z."/>
            <person name="Tindall B.J."/>
            <person name="Goker M."/>
            <person name="Bristow J."/>
            <person name="Eisen J.A."/>
            <person name="Markowitz V."/>
            <person name="Hugenholtz P."/>
            <person name="Kyrpides N.C."/>
            <person name="Klenk H.P."/>
        </authorList>
    </citation>
    <scope>NUCLEOTIDE SEQUENCE [LARGE SCALE GENOMIC DNA]</scope>
    <source>
        <strain evidence="2">DSM 44928 / JCM 14897 / NBRC 102108 / NRRL B-24433 / ID139908</strain>
    </source>
</reference>
<dbReference type="KEGG" id="cai:Caci_8954"/>
<evidence type="ECO:0008006" key="3">
    <source>
        <dbReference type="Google" id="ProtNLM"/>
    </source>
</evidence>
<proteinExistence type="predicted"/>
<gene>
    <name evidence="1" type="ordered locus">Caci_8954</name>
</gene>
<dbReference type="InterPro" id="IPR011009">
    <property type="entry name" value="Kinase-like_dom_sf"/>
</dbReference>
<dbReference type="SUPFAM" id="SSF56112">
    <property type="entry name" value="Protein kinase-like (PK-like)"/>
    <property type="match status" value="1"/>
</dbReference>
<dbReference type="RefSeq" id="WP_015797491.1">
    <property type="nucleotide sequence ID" value="NC_013131.1"/>
</dbReference>
<dbReference type="InParanoid" id="C7Q409"/>